<keyword evidence="9" id="KW-1185">Reference proteome</keyword>
<dbReference type="Proteomes" id="UP000307440">
    <property type="component" value="Unassembled WGS sequence"/>
</dbReference>
<feature type="region of interest" description="Disordered" evidence="5">
    <location>
        <begin position="516"/>
        <end position="664"/>
    </location>
</feature>
<feature type="region of interest" description="Disordered" evidence="5">
    <location>
        <begin position="81"/>
        <end position="109"/>
    </location>
</feature>
<proteinExistence type="predicted"/>
<feature type="domain" description="G" evidence="6">
    <location>
        <begin position="284"/>
        <end position="349"/>
    </location>
</feature>
<feature type="compositionally biased region" description="Acidic residues" evidence="5">
    <location>
        <begin position="516"/>
        <end position="529"/>
    </location>
</feature>
<feature type="compositionally biased region" description="Basic residues" evidence="5">
    <location>
        <begin position="1"/>
        <end position="12"/>
    </location>
</feature>
<evidence type="ECO:0000256" key="2">
    <source>
        <dbReference type="ARBA" id="ARBA00022741"/>
    </source>
</evidence>
<dbReference type="STRING" id="230819.A0A5C3L7B4"/>
<dbReference type="Gene3D" id="3.40.50.300">
    <property type="entry name" value="P-loop containing nucleotide triphosphate hydrolases"/>
    <property type="match status" value="1"/>
</dbReference>
<dbReference type="AlphaFoldDB" id="A0A5C3L7B4"/>
<keyword evidence="3" id="KW-0342">GTP-binding</keyword>
<evidence type="ECO:0000256" key="1">
    <source>
        <dbReference type="ARBA" id="ARBA00004123"/>
    </source>
</evidence>
<dbReference type="Pfam" id="PF08701">
    <property type="entry name" value="GN3L_Grn1"/>
    <property type="match status" value="1"/>
</dbReference>
<dbReference type="PANTHER" id="PTHR11089">
    <property type="entry name" value="GTP-BINDING PROTEIN-RELATED"/>
    <property type="match status" value="1"/>
</dbReference>
<feature type="compositionally biased region" description="Acidic residues" evidence="5">
    <location>
        <begin position="537"/>
        <end position="571"/>
    </location>
</feature>
<dbReference type="InterPro" id="IPR014813">
    <property type="entry name" value="Gnl3_N_dom"/>
</dbReference>
<dbReference type="SUPFAM" id="SSF52540">
    <property type="entry name" value="P-loop containing nucleoside triphosphate hydrolases"/>
    <property type="match status" value="2"/>
</dbReference>
<protein>
    <recommendedName>
        <fullName evidence="10">P-loop containing nucleoside triphosphate hydrolase protein</fullName>
    </recommendedName>
</protein>
<evidence type="ECO:0000256" key="3">
    <source>
        <dbReference type="ARBA" id="ARBA00023134"/>
    </source>
</evidence>
<evidence type="ECO:0000259" key="6">
    <source>
        <dbReference type="Pfam" id="PF01926"/>
    </source>
</evidence>
<name>A0A5C3L7B4_COPMA</name>
<dbReference type="OrthoDB" id="10266128at2759"/>
<evidence type="ECO:0008006" key="10">
    <source>
        <dbReference type="Google" id="ProtNLM"/>
    </source>
</evidence>
<evidence type="ECO:0000313" key="9">
    <source>
        <dbReference type="Proteomes" id="UP000307440"/>
    </source>
</evidence>
<evidence type="ECO:0000259" key="7">
    <source>
        <dbReference type="Pfam" id="PF08701"/>
    </source>
</evidence>
<evidence type="ECO:0000313" key="8">
    <source>
        <dbReference type="EMBL" id="TFK28640.1"/>
    </source>
</evidence>
<comment type="subcellular location">
    <subcellularLocation>
        <location evidence="1">Nucleus</location>
    </subcellularLocation>
</comment>
<organism evidence="8 9">
    <name type="scientific">Coprinopsis marcescibilis</name>
    <name type="common">Agaric fungus</name>
    <name type="synonym">Psathyrella marcescibilis</name>
    <dbReference type="NCBI Taxonomy" id="230819"/>
    <lineage>
        <taxon>Eukaryota</taxon>
        <taxon>Fungi</taxon>
        <taxon>Dikarya</taxon>
        <taxon>Basidiomycota</taxon>
        <taxon>Agaricomycotina</taxon>
        <taxon>Agaricomycetes</taxon>
        <taxon>Agaricomycetidae</taxon>
        <taxon>Agaricales</taxon>
        <taxon>Agaricineae</taxon>
        <taxon>Psathyrellaceae</taxon>
        <taxon>Coprinopsis</taxon>
    </lineage>
</organism>
<keyword evidence="2" id="KW-0547">Nucleotide-binding</keyword>
<evidence type="ECO:0000256" key="5">
    <source>
        <dbReference type="SAM" id="MobiDB-lite"/>
    </source>
</evidence>
<feature type="compositionally biased region" description="Basic residues" evidence="5">
    <location>
        <begin position="20"/>
        <end position="36"/>
    </location>
</feature>
<feature type="compositionally biased region" description="Acidic residues" evidence="5">
    <location>
        <begin position="93"/>
        <end position="105"/>
    </location>
</feature>
<feature type="domain" description="Guanine nucleotide-binding protein-like 3 N-terminal" evidence="7">
    <location>
        <begin position="14"/>
        <end position="88"/>
    </location>
</feature>
<reference evidence="8 9" key="1">
    <citation type="journal article" date="2019" name="Nat. Ecol. Evol.">
        <title>Megaphylogeny resolves global patterns of mushroom evolution.</title>
        <authorList>
            <person name="Varga T."/>
            <person name="Krizsan K."/>
            <person name="Foldi C."/>
            <person name="Dima B."/>
            <person name="Sanchez-Garcia M."/>
            <person name="Sanchez-Ramirez S."/>
            <person name="Szollosi G.J."/>
            <person name="Szarkandi J.G."/>
            <person name="Papp V."/>
            <person name="Albert L."/>
            <person name="Andreopoulos W."/>
            <person name="Angelini C."/>
            <person name="Antonin V."/>
            <person name="Barry K.W."/>
            <person name="Bougher N.L."/>
            <person name="Buchanan P."/>
            <person name="Buyck B."/>
            <person name="Bense V."/>
            <person name="Catcheside P."/>
            <person name="Chovatia M."/>
            <person name="Cooper J."/>
            <person name="Damon W."/>
            <person name="Desjardin D."/>
            <person name="Finy P."/>
            <person name="Geml J."/>
            <person name="Haridas S."/>
            <person name="Hughes K."/>
            <person name="Justo A."/>
            <person name="Karasinski D."/>
            <person name="Kautmanova I."/>
            <person name="Kiss B."/>
            <person name="Kocsube S."/>
            <person name="Kotiranta H."/>
            <person name="LaButti K.M."/>
            <person name="Lechner B.E."/>
            <person name="Liimatainen K."/>
            <person name="Lipzen A."/>
            <person name="Lukacs Z."/>
            <person name="Mihaltcheva S."/>
            <person name="Morgado L.N."/>
            <person name="Niskanen T."/>
            <person name="Noordeloos M.E."/>
            <person name="Ohm R.A."/>
            <person name="Ortiz-Santana B."/>
            <person name="Ovrebo C."/>
            <person name="Racz N."/>
            <person name="Riley R."/>
            <person name="Savchenko A."/>
            <person name="Shiryaev A."/>
            <person name="Soop K."/>
            <person name="Spirin V."/>
            <person name="Szebenyi C."/>
            <person name="Tomsovsky M."/>
            <person name="Tulloss R.E."/>
            <person name="Uehling J."/>
            <person name="Grigoriev I.V."/>
            <person name="Vagvolgyi C."/>
            <person name="Papp T."/>
            <person name="Martin F.M."/>
            <person name="Miettinen O."/>
            <person name="Hibbett D.S."/>
            <person name="Nagy L.G."/>
        </authorList>
    </citation>
    <scope>NUCLEOTIDE SEQUENCE [LARGE SCALE GENOMIC DNA]</scope>
    <source>
        <strain evidence="8 9">CBS 121175</strain>
    </source>
</reference>
<dbReference type="InterPro" id="IPR050755">
    <property type="entry name" value="TRAFAC_YlqF/YawG_RiboMat"/>
</dbReference>
<accession>A0A5C3L7B4</accession>
<dbReference type="GO" id="GO:0005730">
    <property type="term" value="C:nucleolus"/>
    <property type="evidence" value="ECO:0007669"/>
    <property type="project" value="TreeGrafter"/>
</dbReference>
<evidence type="ECO:0000256" key="4">
    <source>
        <dbReference type="ARBA" id="ARBA00023242"/>
    </source>
</evidence>
<feature type="region of interest" description="Disordered" evidence="5">
    <location>
        <begin position="1"/>
        <end position="56"/>
    </location>
</feature>
<sequence>MPRIRKKTSNRVKLKDRASIQKKVKETRRKRARAAKKNPQWKSKTPKDPGIPNDFPYKDEILAEVAEQRRIAAEEKARLRAEKQRAKTGKTAEEDEEMEVDEEEAPTGKNKLDVGADAIAGLVAKNVRATMMIAEKAKVVEEAEDVEDDAPLLINRDLPTLKSVLEEADVVVEVIDARDPLETRSKFIEDHTNEQSKKLMLVLNKIDTCPREPVSAWISLLRSQNPASFPFKSAGAFLPAGPEQVEPKGKGKAKPSTRDATGTESILACLEHWAVEKGTAPLVVAVVGITNVGKSAFVNSLLKKAALPVYSQATASRSATTTELPQEVILDVNGHSIRIIDTPGLSFVYNPEPEPPRGRDILLRGRGRIDRLKDPAPPIAHLVPRCNHEDLMLAYNLAAFTKGDETAFLSGVARAHQLIKKRGLLDLAGASRIVLRDWITGKFARYAAPPSVSNTEPAVTEKTPAEWLQKLYSNDEYVVLSLTPRKDLRKLKNLVRVVSGSFDVRSVDLDAEWAALDESEDEEEEDADGDVAMGSGSDEDDEDADGDGDDDEEIDEVPSDVDEEEDEEIEEPPVSSKRKRKGGPEIAKPPAKKVVFASSKGAKAEPKPQAKTQPARKGVLKATKPAAPTPAPKKIANVRTLKTKETKAGNNDEGEAYDFGKFFK</sequence>
<keyword evidence="4" id="KW-0539">Nucleus</keyword>
<dbReference type="InterPro" id="IPR027417">
    <property type="entry name" value="P-loop_NTPase"/>
</dbReference>
<dbReference type="PANTHER" id="PTHR11089:SF30">
    <property type="entry name" value="GUANINE NUCLEOTIDE-BINDING PROTEIN-LIKE 3 HOMOLOG"/>
    <property type="match status" value="1"/>
</dbReference>
<feature type="region of interest" description="Disordered" evidence="5">
    <location>
        <begin position="240"/>
        <end position="261"/>
    </location>
</feature>
<gene>
    <name evidence="8" type="ORF">FA15DRAFT_633591</name>
</gene>
<dbReference type="InterPro" id="IPR006073">
    <property type="entry name" value="GTP-bd"/>
</dbReference>
<dbReference type="Pfam" id="PF01926">
    <property type="entry name" value="MMR_HSR1"/>
    <property type="match status" value="1"/>
</dbReference>
<dbReference type="EMBL" id="ML210154">
    <property type="protein sequence ID" value="TFK28640.1"/>
    <property type="molecule type" value="Genomic_DNA"/>
</dbReference>
<dbReference type="GO" id="GO:0005525">
    <property type="term" value="F:GTP binding"/>
    <property type="evidence" value="ECO:0007669"/>
    <property type="project" value="UniProtKB-KW"/>
</dbReference>